<sequence length="621" mass="73056">MATNQHKQCKNGIHLHSEQNRTNHLLEFYNKVENESCKESDGEWQIRQEIRNQWDAIHQAIDENNPEHLNNLLPSKNLCYCYEKYWSWNFYRQKYFVGENLLIKAVNLQHPQCVEVILDKMICEDLPSDMINYVDPISDYYPLDIACEKNNLDLVKKLVERGRAKTFQSQAFFIACQQGNEMIMNYLATRCNVQYRDRRGQTALDYAIRGGYTEVIRTLIYHEEIHRNKLGFSPLMLMAHHNLTEFVDLLFERLPLQEAQEELVLLACHYTIIGDEEKQQKAFYYFVQGLNEEESKRAPILHEAYEYRRECHTLKELLSIRENSHALRIHGLLATERILLRLGDTDTLLDFLYRQCDVYRQNQSLHRCLLLRVHAHQIALNTFIQQDYFSWWHRCHLQEFIKDLTETWNETGCVPISSIEIITDWLLNDDEYFMNLQFIFDFFATIVYMIQSDKTKSHERSSLFAIARRTMHLDKIEHSLLVHYIDRYGNYFSNHELPFFNVSTLSIIQLMILWGANVNGRSKNLFLFQPLHVIATCSDIDIAKPIIELLLDQGAHLDCINARNELPQDLASDSAIKELLCPTRKLSLKCQCAQIIVSTKINYGNCLPSNLSAFVRLHDNK</sequence>
<accession>A0A815IQX3</accession>
<dbReference type="PANTHER" id="PTHR24198">
    <property type="entry name" value="ANKYRIN REPEAT AND PROTEIN KINASE DOMAIN-CONTAINING PROTEIN"/>
    <property type="match status" value="1"/>
</dbReference>
<dbReference type="SUPFAM" id="SSF48403">
    <property type="entry name" value="Ankyrin repeat"/>
    <property type="match status" value="1"/>
</dbReference>
<dbReference type="PANTHER" id="PTHR24198:SF165">
    <property type="entry name" value="ANKYRIN REPEAT-CONTAINING PROTEIN-RELATED"/>
    <property type="match status" value="1"/>
</dbReference>
<dbReference type="Gene3D" id="1.25.40.20">
    <property type="entry name" value="Ankyrin repeat-containing domain"/>
    <property type="match status" value="2"/>
</dbReference>
<evidence type="ECO:0000313" key="4">
    <source>
        <dbReference type="Proteomes" id="UP000663852"/>
    </source>
</evidence>
<proteinExistence type="predicted"/>
<gene>
    <name evidence="3" type="ORF">EDS130_LOCUS34277</name>
</gene>
<keyword evidence="2" id="KW-0040">ANK repeat</keyword>
<dbReference type="Proteomes" id="UP000663852">
    <property type="component" value="Unassembled WGS sequence"/>
</dbReference>
<organism evidence="3 4">
    <name type="scientific">Adineta ricciae</name>
    <name type="common">Rotifer</name>
    <dbReference type="NCBI Taxonomy" id="249248"/>
    <lineage>
        <taxon>Eukaryota</taxon>
        <taxon>Metazoa</taxon>
        <taxon>Spiralia</taxon>
        <taxon>Gnathifera</taxon>
        <taxon>Rotifera</taxon>
        <taxon>Eurotatoria</taxon>
        <taxon>Bdelloidea</taxon>
        <taxon>Adinetida</taxon>
        <taxon>Adinetidae</taxon>
        <taxon>Adineta</taxon>
    </lineage>
</organism>
<comment type="caution">
    <text evidence="3">The sequence shown here is derived from an EMBL/GenBank/DDBJ whole genome shotgun (WGS) entry which is preliminary data.</text>
</comment>
<dbReference type="EMBL" id="CAJNOJ010000285">
    <property type="protein sequence ID" value="CAF1369256.1"/>
    <property type="molecule type" value="Genomic_DNA"/>
</dbReference>
<evidence type="ECO:0000313" key="3">
    <source>
        <dbReference type="EMBL" id="CAF1369256.1"/>
    </source>
</evidence>
<evidence type="ECO:0000256" key="2">
    <source>
        <dbReference type="ARBA" id="ARBA00023043"/>
    </source>
</evidence>
<reference evidence="3" key="1">
    <citation type="submission" date="2021-02" db="EMBL/GenBank/DDBJ databases">
        <authorList>
            <person name="Nowell W R."/>
        </authorList>
    </citation>
    <scope>NUCLEOTIDE SEQUENCE</scope>
</reference>
<dbReference type="Pfam" id="PF12796">
    <property type="entry name" value="Ank_2"/>
    <property type="match status" value="1"/>
</dbReference>
<dbReference type="InterPro" id="IPR036770">
    <property type="entry name" value="Ankyrin_rpt-contain_sf"/>
</dbReference>
<dbReference type="SMART" id="SM00248">
    <property type="entry name" value="ANK"/>
    <property type="match status" value="6"/>
</dbReference>
<dbReference type="AlphaFoldDB" id="A0A815IQX3"/>
<protein>
    <submittedName>
        <fullName evidence="3">Uncharacterized protein</fullName>
    </submittedName>
</protein>
<keyword evidence="1" id="KW-0677">Repeat</keyword>
<name>A0A815IQX3_ADIRI</name>
<dbReference type="OrthoDB" id="439236at2759"/>
<dbReference type="InterPro" id="IPR002110">
    <property type="entry name" value="Ankyrin_rpt"/>
</dbReference>
<evidence type="ECO:0000256" key="1">
    <source>
        <dbReference type="ARBA" id="ARBA00022737"/>
    </source>
</evidence>